<organism evidence="1 2">
    <name type="scientific">Rhodococcus pyridinivorans KG-16</name>
    <dbReference type="NCBI Taxonomy" id="1441730"/>
    <lineage>
        <taxon>Bacteria</taxon>
        <taxon>Bacillati</taxon>
        <taxon>Actinomycetota</taxon>
        <taxon>Actinomycetes</taxon>
        <taxon>Mycobacteriales</taxon>
        <taxon>Nocardiaceae</taxon>
        <taxon>Rhodococcus</taxon>
    </lineage>
</organism>
<proteinExistence type="predicted"/>
<dbReference type="Proteomes" id="UP000053060">
    <property type="component" value="Unassembled WGS sequence"/>
</dbReference>
<dbReference type="RefSeq" id="WP_060654159.1">
    <property type="nucleotide sequence ID" value="NZ_AZXY01000014.1"/>
</dbReference>
<sequence length="68" mass="7489">MTCSQCNHDLDHCHGTLVIHADTRVDCTEPDCVDFEIVRHTLVLDCTELDGGCSCTVIAQDSQLLRVS</sequence>
<reference evidence="2" key="1">
    <citation type="submission" date="2015-01" db="EMBL/GenBank/DDBJ databases">
        <title>Draft genome sequence of Rhodococcus pyridinivorans strain KG-16, a hydrocarbon-degrading bacterium.</title>
        <authorList>
            <person name="Aggarwal R.K."/>
            <person name="Dawar C."/>
        </authorList>
    </citation>
    <scope>NUCLEOTIDE SEQUENCE [LARGE SCALE GENOMIC DNA]</scope>
    <source>
        <strain evidence="2">KG-16</strain>
    </source>
</reference>
<evidence type="ECO:0000313" key="2">
    <source>
        <dbReference type="Proteomes" id="UP000053060"/>
    </source>
</evidence>
<accession>A0A0V9UET1</accession>
<name>A0A0V9UET1_9NOCA</name>
<gene>
    <name evidence="1" type="ORF">Z045_22375</name>
</gene>
<protein>
    <submittedName>
        <fullName evidence="1">Uncharacterized protein</fullName>
    </submittedName>
</protein>
<reference evidence="1 2" key="2">
    <citation type="journal article" date="2016" name="Genome Announc.">
        <title>Draft Genome Sequence of a Versatile Hydrocarbon-Degrading Bacterium, Rhodococcus pyridinivorans Strain KG-16, Collected from Oil Fields in India.</title>
        <authorList>
            <person name="Aggarwal R.K."/>
            <person name="Dawar C."/>
            <person name="Phanindranath R."/>
            <person name="Mutnuri L."/>
            <person name="Dayal A.M."/>
        </authorList>
    </citation>
    <scope>NUCLEOTIDE SEQUENCE [LARGE SCALE GENOMIC DNA]</scope>
    <source>
        <strain evidence="1 2">KG-16</strain>
    </source>
</reference>
<comment type="caution">
    <text evidence="1">The sequence shown here is derived from an EMBL/GenBank/DDBJ whole genome shotgun (WGS) entry which is preliminary data.</text>
</comment>
<dbReference type="AlphaFoldDB" id="A0A0V9UET1"/>
<evidence type="ECO:0000313" key="1">
    <source>
        <dbReference type="EMBL" id="KSZ56554.1"/>
    </source>
</evidence>
<dbReference type="EMBL" id="AZXY01000014">
    <property type="protein sequence ID" value="KSZ56554.1"/>
    <property type="molecule type" value="Genomic_DNA"/>
</dbReference>
<dbReference type="PATRIC" id="fig|1441730.3.peg.4678"/>